<name>A0ABT4N349_GORRU</name>
<dbReference type="SUPFAM" id="SSF55464">
    <property type="entry name" value="Origin of replication-binding domain, RBD-like"/>
    <property type="match status" value="1"/>
</dbReference>
<gene>
    <name evidence="3" type="ORF">O4213_26935</name>
</gene>
<evidence type="ECO:0000313" key="4">
    <source>
        <dbReference type="Proteomes" id="UP001067235"/>
    </source>
</evidence>
<comment type="caution">
    <text evidence="3">The sequence shown here is derived from an EMBL/GenBank/DDBJ whole genome shotgun (WGS) entry which is preliminary data.</text>
</comment>
<feature type="region of interest" description="Disordered" evidence="1">
    <location>
        <begin position="1103"/>
        <end position="1127"/>
    </location>
</feature>
<dbReference type="Pfam" id="PF08751">
    <property type="entry name" value="TrwC"/>
    <property type="match status" value="1"/>
</dbReference>
<dbReference type="Gene3D" id="3.40.50.300">
    <property type="entry name" value="P-loop containing nucleotide triphosphate hydrolases"/>
    <property type="match status" value="2"/>
</dbReference>
<accession>A0ABT4N349</accession>
<evidence type="ECO:0000313" key="3">
    <source>
        <dbReference type="EMBL" id="MCZ4553652.1"/>
    </source>
</evidence>
<evidence type="ECO:0000259" key="2">
    <source>
        <dbReference type="Pfam" id="PF08751"/>
    </source>
</evidence>
<dbReference type="InterPro" id="IPR014862">
    <property type="entry name" value="TrwC"/>
</dbReference>
<organism evidence="3 4">
    <name type="scientific">Gordonia rubripertincta</name>
    <name type="common">Rhodococcus corallinus</name>
    <dbReference type="NCBI Taxonomy" id="36822"/>
    <lineage>
        <taxon>Bacteria</taxon>
        <taxon>Bacillati</taxon>
        <taxon>Actinomycetota</taxon>
        <taxon>Actinomycetes</taxon>
        <taxon>Mycobacteriales</taxon>
        <taxon>Gordoniaceae</taxon>
        <taxon>Gordonia</taxon>
    </lineage>
</organism>
<dbReference type="RefSeq" id="WP_301574327.1">
    <property type="nucleotide sequence ID" value="NZ_JAPWIE010000011.1"/>
</dbReference>
<dbReference type="Pfam" id="PF13604">
    <property type="entry name" value="AAA_30"/>
    <property type="match status" value="1"/>
</dbReference>
<sequence length="1485" mass="162590">MTLHVLHAGDGYSYLTDQVASADRERERGQELADYYTAHGTPPGMWWGDGLTALEDERLAGGRAHEALMVNGTVAEAQMKALFGEALHPNADALIESMIDEGMKPDAAIKAARLGRRFPKYSNDIELVNATEMSAAAFVAEHKRRPTVAELREIERGHGRRLFEDDKGRAPLTDRELVSWMAHEKGKVRQPVAGFDLVFTPPKSVSVLWALGDENTRRTIERCHHEAVNDALTHLQKEAIFTRSGASGELQVDTKGLIVAQFDHYDSRAGDPNFHTHAAVSQKVQGTDGVWRSIDSKALHRAAVAHSQRYNGAVMDLVCRELGVGRAVRDMGEGRQAVIEIAGVLPELREGFSGRRTAIEARYDELLRTYRDEHGYMPAKRTMYRMMQQANLDTREGKQTGASLAELRVGWRDRALAIVGSERALGRMMDRVMGRESAVDRPFEGVASEAEQVIEKLSERRSSWTMHQLRGAAEAHVATVAFDDPAARRAGIDAVIDHARGRVMALATPEFAPTPAALQRANGESQLVRHDETLLTTTAVLAAEDRVHAAAATPTGHVLTRAHVGHICEQLQAENGRELNPGQRALVEHFTGSGALLAVGVGPAGAGKTTAMTAATRAWEAAGHNVIALAPSAVAAENLGEEIGIDGITVARLTYPYRGKMADSGIAASSIVESVHIGPGTVLLVDEASMMCTADWDALVSIAHERGAIIRALGDPAQLDAVESGGLLRSLAEHTYAPELDEVVRFGDDHVQAKNSMDLRAGDPAAIDLYARRGWVHDGTLAELKTHVVADHIADLDAGRNSIVLASTVNDVRELNQAIQSIRRADGVARTGRLVGLSDQHMAGVGDQVVTRSNNRRPDGRTKGGTRPGSYVRNGDVWTVVKVHRDKTLTLRHRDHHGTVRLSAKYVREHTELGYAMTIHRAQGLTVDVTRMLHSVSTNLSGLYVGLTRGRSQNHAYVPLDQELPIDVEKVHVDGVQRAPTAIELLKVSVGRDNGQRTATEELRAALAAAHDPERLAVHYHAGQRILRDAYLDRVLEQALPETIHRTMREAHPDSYYRLREVLVSEHDAGGHPVHLLSDALGDHRSLADAHDPAALIVHRIAEQKTHAPRPSTDDPDRLAPLPPRHPGTDAELADWCQLAADTHHEALERRTDPLTGALTDYRQHLEHITAARLDTALSVLPDEDQVHVRNDPATERLSAALARADYAGYPVDKVTAIAGRDLISADHELSAAALADHIEQSLPRALAVDRQRWLEANPTAIRQLGSVDLTDPAMTTIVDDIRARERLTGEQNMHQISRWIARARDHRSADPEADRAALEGAWKGLHPEQGAGPADPAAPPWVAAPPVGDRQAVAQYQAVVDATRNAAQDLVDRRPLWTEALGDYPANPDAQQRWDRLAGHLAAWRTDHQIDSDDHPLGPRPQAGPERAHHDELVRALDEHRRELERQREQQARATEHSGYDPLERGRDIGPSGATHDRGHSRRI</sequence>
<evidence type="ECO:0000256" key="1">
    <source>
        <dbReference type="SAM" id="MobiDB-lite"/>
    </source>
</evidence>
<dbReference type="SUPFAM" id="SSF52540">
    <property type="entry name" value="P-loop containing nucleoside triphosphate hydrolases"/>
    <property type="match status" value="2"/>
</dbReference>
<feature type="domain" description="TrwC relaxase" evidence="2">
    <location>
        <begin position="8"/>
        <end position="416"/>
    </location>
</feature>
<dbReference type="InterPro" id="IPR027417">
    <property type="entry name" value="P-loop_NTPase"/>
</dbReference>
<protein>
    <submittedName>
        <fullName evidence="3">Relaxase domain-containing protein</fullName>
    </submittedName>
</protein>
<dbReference type="EMBL" id="JAPWIE010000011">
    <property type="protein sequence ID" value="MCZ4553652.1"/>
    <property type="molecule type" value="Genomic_DNA"/>
</dbReference>
<proteinExistence type="predicted"/>
<keyword evidence="4" id="KW-1185">Reference proteome</keyword>
<dbReference type="CDD" id="cd18809">
    <property type="entry name" value="SF1_C_RecD"/>
    <property type="match status" value="1"/>
</dbReference>
<feature type="compositionally biased region" description="Basic and acidic residues" evidence="1">
    <location>
        <begin position="1427"/>
        <end position="1469"/>
    </location>
</feature>
<feature type="compositionally biased region" description="Basic and acidic residues" evidence="1">
    <location>
        <begin position="1103"/>
        <end position="1118"/>
    </location>
</feature>
<dbReference type="NCBIfam" id="NF041492">
    <property type="entry name" value="MobF"/>
    <property type="match status" value="1"/>
</dbReference>
<dbReference type="Proteomes" id="UP001067235">
    <property type="component" value="Unassembled WGS sequence"/>
</dbReference>
<reference evidence="3" key="1">
    <citation type="submission" date="2022-12" db="EMBL/GenBank/DDBJ databases">
        <authorList>
            <person name="Krivoruchko A.V."/>
            <person name="Elkin A."/>
        </authorList>
    </citation>
    <scope>NUCLEOTIDE SEQUENCE</scope>
    <source>
        <strain evidence="3">IEGM 1388</strain>
    </source>
</reference>
<feature type="region of interest" description="Disordered" evidence="1">
    <location>
        <begin position="1410"/>
        <end position="1485"/>
    </location>
</feature>
<dbReference type="Gene3D" id="2.30.30.940">
    <property type="match status" value="1"/>
</dbReference>